<dbReference type="InterPro" id="IPR051332">
    <property type="entry name" value="Fosfomycin_Res_Enzymes"/>
</dbReference>
<dbReference type="CDD" id="cd07242">
    <property type="entry name" value="VOC_BsYqjT"/>
    <property type="match status" value="1"/>
</dbReference>
<dbReference type="RefSeq" id="WP_017795590.1">
    <property type="nucleotide sequence ID" value="NZ_BSKO01000001.1"/>
</dbReference>
<name>A0ABQ5TI71_9BACI</name>
<sequence length="136" mass="16141">MKGLIHHIEFYVSNLRRSQEFWGWLLENLGYKPYQEWEKGQSWKLGQSYIVFVQAEDKFLDIAYHRRRVGLNHIAFHAESKEHVDTLTEQLKEKQIPILYKDCHPFAGGPNHYAVYFEDPDRIKVEIVAPSKLLNI</sequence>
<dbReference type="InterPro" id="IPR029068">
    <property type="entry name" value="Glyas_Bleomycin-R_OHBP_Dase"/>
</dbReference>
<keyword evidence="1" id="KW-0479">Metal-binding</keyword>
<dbReference type="Proteomes" id="UP001275436">
    <property type="component" value="Unassembled WGS sequence"/>
</dbReference>
<dbReference type="Pfam" id="PF00903">
    <property type="entry name" value="Glyoxalase"/>
    <property type="match status" value="1"/>
</dbReference>
<dbReference type="EMBL" id="BSKO01000001">
    <property type="protein sequence ID" value="GLO64840.1"/>
    <property type="molecule type" value="Genomic_DNA"/>
</dbReference>
<dbReference type="InterPro" id="IPR037523">
    <property type="entry name" value="VOC_core"/>
</dbReference>
<evidence type="ECO:0000259" key="2">
    <source>
        <dbReference type="PROSITE" id="PS51819"/>
    </source>
</evidence>
<accession>A0ABQ5TI71</accession>
<keyword evidence="4" id="KW-1185">Reference proteome</keyword>
<evidence type="ECO:0000313" key="4">
    <source>
        <dbReference type="Proteomes" id="UP001275436"/>
    </source>
</evidence>
<comment type="caution">
    <text evidence="3">The sequence shown here is derived from an EMBL/GenBank/DDBJ whole genome shotgun (WGS) entry which is preliminary data.</text>
</comment>
<dbReference type="Gene3D" id="3.10.180.10">
    <property type="entry name" value="2,3-Dihydroxybiphenyl 1,2-Dioxygenase, domain 1"/>
    <property type="match status" value="1"/>
</dbReference>
<dbReference type="PROSITE" id="PS51819">
    <property type="entry name" value="VOC"/>
    <property type="match status" value="1"/>
</dbReference>
<dbReference type="PANTHER" id="PTHR36113:SF6">
    <property type="entry name" value="FOSFOMYCIN RESISTANCE PROTEIN FOSX"/>
    <property type="match status" value="1"/>
</dbReference>
<organism evidence="3 4">
    <name type="scientific">Oceanobacillus kimchii</name>
    <dbReference type="NCBI Taxonomy" id="746691"/>
    <lineage>
        <taxon>Bacteria</taxon>
        <taxon>Bacillati</taxon>
        <taxon>Bacillota</taxon>
        <taxon>Bacilli</taxon>
        <taxon>Bacillales</taxon>
        <taxon>Bacillaceae</taxon>
        <taxon>Oceanobacillus</taxon>
    </lineage>
</organism>
<evidence type="ECO:0000313" key="3">
    <source>
        <dbReference type="EMBL" id="GLO64840.1"/>
    </source>
</evidence>
<proteinExistence type="predicted"/>
<feature type="domain" description="VOC" evidence="2">
    <location>
        <begin position="4"/>
        <end position="130"/>
    </location>
</feature>
<protein>
    <recommendedName>
        <fullName evidence="2">VOC domain-containing protein</fullName>
    </recommendedName>
</protein>
<gene>
    <name evidence="3" type="primary">yqjT</name>
    <name evidence="3" type="ORF">MACH08_06240</name>
</gene>
<reference evidence="3 4" key="1">
    <citation type="submission" date="2023-02" db="EMBL/GenBank/DDBJ databases">
        <title>Oceanobacillus kimchii IFOP_LL358 isolated form Alexandrium catenella lab strain.</title>
        <authorList>
            <person name="Gajardo G."/>
            <person name="Ueki S."/>
            <person name="Maruyama F."/>
        </authorList>
    </citation>
    <scope>NUCLEOTIDE SEQUENCE [LARGE SCALE GENOMIC DNA]</scope>
    <source>
        <strain evidence="3 4">IFOP_LL358</strain>
    </source>
</reference>
<dbReference type="SUPFAM" id="SSF54593">
    <property type="entry name" value="Glyoxalase/Bleomycin resistance protein/Dihydroxybiphenyl dioxygenase"/>
    <property type="match status" value="1"/>
</dbReference>
<dbReference type="PANTHER" id="PTHR36113">
    <property type="entry name" value="LYASE, PUTATIVE-RELATED-RELATED"/>
    <property type="match status" value="1"/>
</dbReference>
<dbReference type="InterPro" id="IPR004360">
    <property type="entry name" value="Glyas_Fos-R_dOase_dom"/>
</dbReference>
<evidence type="ECO:0000256" key="1">
    <source>
        <dbReference type="ARBA" id="ARBA00022723"/>
    </source>
</evidence>